<dbReference type="InterPro" id="IPR036249">
    <property type="entry name" value="Thioredoxin-like_sf"/>
</dbReference>
<name>A0A5C0VP66_9SPHI</name>
<dbReference type="Gene3D" id="3.40.30.10">
    <property type="entry name" value="Glutaredoxin"/>
    <property type="match status" value="1"/>
</dbReference>
<dbReference type="EMBL" id="CP043329">
    <property type="protein sequence ID" value="QEK53120.1"/>
    <property type="molecule type" value="Genomic_DNA"/>
</dbReference>
<dbReference type="Pfam" id="PF00578">
    <property type="entry name" value="AhpC-TSA"/>
    <property type="match status" value="1"/>
</dbReference>
<organism evidence="2 3">
    <name type="scientific">Pedobacter aquae</name>
    <dbReference type="NCBI Taxonomy" id="2605747"/>
    <lineage>
        <taxon>Bacteria</taxon>
        <taxon>Pseudomonadati</taxon>
        <taxon>Bacteroidota</taxon>
        <taxon>Sphingobacteriia</taxon>
        <taxon>Sphingobacteriales</taxon>
        <taxon>Sphingobacteriaceae</taxon>
        <taxon>Pedobacter</taxon>
    </lineage>
</organism>
<dbReference type="GO" id="GO:0016491">
    <property type="term" value="F:oxidoreductase activity"/>
    <property type="evidence" value="ECO:0007669"/>
    <property type="project" value="InterPro"/>
</dbReference>
<dbReference type="GO" id="GO:0016209">
    <property type="term" value="F:antioxidant activity"/>
    <property type="evidence" value="ECO:0007669"/>
    <property type="project" value="InterPro"/>
</dbReference>
<dbReference type="SUPFAM" id="SSF52833">
    <property type="entry name" value="Thioredoxin-like"/>
    <property type="match status" value="1"/>
</dbReference>
<proteinExistence type="predicted"/>
<sequence>MKFFWSIILSVFLSIGMLNAQEPVRTIPSFKFFQLSGTSLTDKNIPLGKLSIFSFFDITCSHCQETMQLLAKEHPNLSHVNLYLVTMDRKDGILKFMNVFGANLLNKKNVTILQDLNQEFIAKFYPRKYPSVFLFDKNKKLLMYQDEEAKIINLIAKAKAYK</sequence>
<evidence type="ECO:0000259" key="1">
    <source>
        <dbReference type="Pfam" id="PF00578"/>
    </source>
</evidence>
<dbReference type="KEGG" id="pej:FYC62_16610"/>
<protein>
    <submittedName>
        <fullName evidence="2">Redoxin domain-containing protein</fullName>
    </submittedName>
</protein>
<keyword evidence="3" id="KW-1185">Reference proteome</keyword>
<evidence type="ECO:0000313" key="2">
    <source>
        <dbReference type="EMBL" id="QEK53120.1"/>
    </source>
</evidence>
<dbReference type="InterPro" id="IPR000866">
    <property type="entry name" value="AhpC/TSA"/>
</dbReference>
<reference evidence="2 3" key="1">
    <citation type="submission" date="2019-08" db="EMBL/GenBank/DDBJ databases">
        <title>Pedobacter sp. nov., isolated from Han river, South Korea.</title>
        <authorList>
            <person name="Lee D.-H."/>
            <person name="Kim Y.-S."/>
            <person name="Hwang E.-M."/>
            <person name="Le Tran T.C."/>
            <person name="Cha C.-J."/>
        </authorList>
    </citation>
    <scope>NUCLEOTIDE SEQUENCE [LARGE SCALE GENOMIC DNA]</scope>
    <source>
        <strain evidence="2 3">CJ43</strain>
    </source>
</reference>
<evidence type="ECO:0000313" key="3">
    <source>
        <dbReference type="Proteomes" id="UP000323653"/>
    </source>
</evidence>
<gene>
    <name evidence="2" type="ORF">FYC62_16610</name>
</gene>
<dbReference type="Proteomes" id="UP000323653">
    <property type="component" value="Chromosome"/>
</dbReference>
<accession>A0A5C0VP66</accession>
<dbReference type="RefSeq" id="WP_149075755.1">
    <property type="nucleotide sequence ID" value="NZ_CP043329.1"/>
</dbReference>
<feature type="domain" description="Alkyl hydroperoxide reductase subunit C/ Thiol specific antioxidant" evidence="1">
    <location>
        <begin position="26"/>
        <end position="141"/>
    </location>
</feature>
<dbReference type="AlphaFoldDB" id="A0A5C0VP66"/>